<feature type="region of interest" description="Disordered" evidence="1">
    <location>
        <begin position="214"/>
        <end position="250"/>
    </location>
</feature>
<protein>
    <submittedName>
        <fullName evidence="3">Uncharacterized protein</fullName>
    </submittedName>
</protein>
<evidence type="ECO:0000313" key="4">
    <source>
        <dbReference type="Proteomes" id="UP000591131"/>
    </source>
</evidence>
<feature type="chain" id="PRO_5029505057" evidence="2">
    <location>
        <begin position="22"/>
        <end position="250"/>
    </location>
</feature>
<organism evidence="3 4">
    <name type="scientific">Perkinsus chesapeaki</name>
    <name type="common">Clam parasite</name>
    <name type="synonym">Perkinsus andrewsi</name>
    <dbReference type="NCBI Taxonomy" id="330153"/>
    <lineage>
        <taxon>Eukaryota</taxon>
        <taxon>Sar</taxon>
        <taxon>Alveolata</taxon>
        <taxon>Perkinsozoa</taxon>
        <taxon>Perkinsea</taxon>
        <taxon>Perkinsida</taxon>
        <taxon>Perkinsidae</taxon>
        <taxon>Perkinsus</taxon>
    </lineage>
</organism>
<keyword evidence="2" id="KW-0732">Signal</keyword>
<comment type="caution">
    <text evidence="3">The sequence shown here is derived from an EMBL/GenBank/DDBJ whole genome shotgun (WGS) entry which is preliminary data.</text>
</comment>
<evidence type="ECO:0000256" key="2">
    <source>
        <dbReference type="SAM" id="SignalP"/>
    </source>
</evidence>
<dbReference type="EMBL" id="JAAPAO010001629">
    <property type="protein sequence ID" value="KAF4649195.1"/>
    <property type="molecule type" value="Genomic_DNA"/>
</dbReference>
<evidence type="ECO:0000256" key="1">
    <source>
        <dbReference type="SAM" id="MobiDB-lite"/>
    </source>
</evidence>
<keyword evidence="4" id="KW-1185">Reference proteome</keyword>
<feature type="non-terminal residue" evidence="3">
    <location>
        <position position="250"/>
    </location>
</feature>
<sequence length="250" mass="27531">MTTLPLLQTVMIMLSCKPVESESSPRSVTAILAYRWPMESGTSPPTEVNQFYLRNVNYTGKTSIVYTSLAARGYVKEYDLTTWVSTDLVSLTEVGPIAKGHNDELIYCDPQKPEYIFKKVDDTLTVQYHIDTGVTRPHHVAALAWDSATSAIYAVRPGSEEGSLELLRVPHDGNYTSIAYQRRGTVVGLEYYDNFLYIAVNELGGTGVVDQLEINPTSPGPPKSRHSYHFPGGDISTNSLGVGKVDVQPP</sequence>
<dbReference type="AlphaFoldDB" id="A0A7J6KPI3"/>
<feature type="signal peptide" evidence="2">
    <location>
        <begin position="1"/>
        <end position="21"/>
    </location>
</feature>
<accession>A0A7J6KPI3</accession>
<dbReference type="SUPFAM" id="SSF63825">
    <property type="entry name" value="YWTD domain"/>
    <property type="match status" value="1"/>
</dbReference>
<proteinExistence type="predicted"/>
<evidence type="ECO:0000313" key="3">
    <source>
        <dbReference type="EMBL" id="KAF4649195.1"/>
    </source>
</evidence>
<dbReference type="Proteomes" id="UP000591131">
    <property type="component" value="Unassembled WGS sequence"/>
</dbReference>
<reference evidence="3 4" key="1">
    <citation type="submission" date="2020-04" db="EMBL/GenBank/DDBJ databases">
        <title>Perkinsus chesapeaki whole genome sequence.</title>
        <authorList>
            <person name="Bogema D.R."/>
        </authorList>
    </citation>
    <scope>NUCLEOTIDE SEQUENCE [LARGE SCALE GENOMIC DNA]</scope>
    <source>
        <strain evidence="3">ATCC PRA-425</strain>
    </source>
</reference>
<name>A0A7J6KPI3_PERCH</name>
<gene>
    <name evidence="3" type="ORF">FOL47_002332</name>
</gene>